<evidence type="ECO:0000313" key="3">
    <source>
        <dbReference type="EMBL" id="KAE9311588.1"/>
    </source>
</evidence>
<proteinExistence type="predicted"/>
<feature type="compositionally biased region" description="Basic and acidic residues" evidence="1">
    <location>
        <begin position="1"/>
        <end position="16"/>
    </location>
</feature>
<reference evidence="2 4" key="1">
    <citation type="submission" date="2018-09" db="EMBL/GenBank/DDBJ databases">
        <title>Genomic investigation of the strawberry pathogen Phytophthora fragariae indicates pathogenicity is determined by transcriptional variation in three key races.</title>
        <authorList>
            <person name="Adams T.M."/>
            <person name="Armitage A.D."/>
            <person name="Sobczyk M.K."/>
            <person name="Bates H.J."/>
            <person name="Dunwell J.M."/>
            <person name="Nellist C.F."/>
            <person name="Harrison R.J."/>
        </authorList>
    </citation>
    <scope>NUCLEOTIDE SEQUENCE [LARGE SCALE GENOMIC DNA]</scope>
    <source>
        <strain evidence="2 4">SCRP249</strain>
        <strain evidence="3 5">SCRP333</strain>
    </source>
</reference>
<feature type="compositionally biased region" description="Basic residues" evidence="1">
    <location>
        <begin position="141"/>
        <end position="151"/>
    </location>
</feature>
<evidence type="ECO:0000313" key="4">
    <source>
        <dbReference type="Proteomes" id="UP000429607"/>
    </source>
</evidence>
<dbReference type="Proteomes" id="UP000434957">
    <property type="component" value="Unassembled WGS sequence"/>
</dbReference>
<name>A0A6A3K442_9STRA</name>
<accession>A0A6A3K442</accession>
<dbReference type="EMBL" id="QXFV01001620">
    <property type="protein sequence ID" value="KAE9001821.1"/>
    <property type="molecule type" value="Genomic_DNA"/>
</dbReference>
<keyword evidence="5" id="KW-1185">Reference proteome</keyword>
<evidence type="ECO:0008006" key="6">
    <source>
        <dbReference type="Google" id="ProtNLM"/>
    </source>
</evidence>
<dbReference type="AlphaFoldDB" id="A0A6A3K442"/>
<protein>
    <recommendedName>
        <fullName evidence="6">DDE-1 domain-containing protein</fullName>
    </recommendedName>
</protein>
<evidence type="ECO:0000313" key="5">
    <source>
        <dbReference type="Proteomes" id="UP000434957"/>
    </source>
</evidence>
<dbReference type="Proteomes" id="UP000429607">
    <property type="component" value="Unassembled WGS sequence"/>
</dbReference>
<feature type="region of interest" description="Disordered" evidence="1">
    <location>
        <begin position="1"/>
        <end position="26"/>
    </location>
</feature>
<evidence type="ECO:0000256" key="1">
    <source>
        <dbReference type="SAM" id="MobiDB-lite"/>
    </source>
</evidence>
<dbReference type="EMBL" id="QXFT01001732">
    <property type="protein sequence ID" value="KAE9311588.1"/>
    <property type="molecule type" value="Genomic_DNA"/>
</dbReference>
<evidence type="ECO:0000313" key="2">
    <source>
        <dbReference type="EMBL" id="KAE9001821.1"/>
    </source>
</evidence>
<feature type="compositionally biased region" description="Polar residues" evidence="1">
    <location>
        <begin position="127"/>
        <end position="136"/>
    </location>
</feature>
<gene>
    <name evidence="2" type="ORF">PR001_g18423</name>
    <name evidence="3" type="ORF">PR003_g19976</name>
</gene>
<comment type="caution">
    <text evidence="2">The sequence shown here is derived from an EMBL/GenBank/DDBJ whole genome shotgun (WGS) entry which is preliminary data.</text>
</comment>
<feature type="region of interest" description="Disordered" evidence="1">
    <location>
        <begin position="127"/>
        <end position="153"/>
    </location>
</feature>
<sequence length="251" mass="27248">MREQISEHHRAEETRRMKAAGQAELERQAELSQQIELARDLEQARRNQASSLGVSALRAVRCRGDGCFRNADGVGRGEEVRLHELDRGVGDDTEVLAQGQRIEAAVNCQAQVIATGNWSTYRDCSEYPSDTASNTPEPCHRSRRTKKKKKKGDAFELVAPSRTVIAAWISDAWKNLTTGTIVSGFAHIGLVNDTRPVASNTLDITSEINSLLASMAAISLVAPASRLTRISPADDIVTAGETTDSSDSSSE</sequence>
<organism evidence="2 4">
    <name type="scientific">Phytophthora rubi</name>
    <dbReference type="NCBI Taxonomy" id="129364"/>
    <lineage>
        <taxon>Eukaryota</taxon>
        <taxon>Sar</taxon>
        <taxon>Stramenopiles</taxon>
        <taxon>Oomycota</taxon>
        <taxon>Peronosporomycetes</taxon>
        <taxon>Peronosporales</taxon>
        <taxon>Peronosporaceae</taxon>
        <taxon>Phytophthora</taxon>
    </lineage>
</organism>